<keyword evidence="4" id="KW-1185">Reference proteome</keyword>
<name>A0A485KZG2_9STRA</name>
<dbReference type="OrthoDB" id="80149at2759"/>
<evidence type="ECO:0000313" key="2">
    <source>
        <dbReference type="EMBL" id="KAF0695918.1"/>
    </source>
</evidence>
<dbReference type="AlphaFoldDB" id="A0A485KZG2"/>
<feature type="coiled-coil region" evidence="1">
    <location>
        <begin position="21"/>
        <end position="48"/>
    </location>
</feature>
<organism evidence="3 4">
    <name type="scientific">Aphanomyces stellatus</name>
    <dbReference type="NCBI Taxonomy" id="120398"/>
    <lineage>
        <taxon>Eukaryota</taxon>
        <taxon>Sar</taxon>
        <taxon>Stramenopiles</taxon>
        <taxon>Oomycota</taxon>
        <taxon>Saprolegniomycetes</taxon>
        <taxon>Saprolegniales</taxon>
        <taxon>Verrucalvaceae</taxon>
        <taxon>Aphanomyces</taxon>
    </lineage>
</organism>
<proteinExistence type="predicted"/>
<protein>
    <submittedName>
        <fullName evidence="3">Aste57867_13293 protein</fullName>
    </submittedName>
</protein>
<sequence length="394" mass="44786">MTQQQIDETRWAEAMRLRKYRKAKKTEVHQLKTELLQLEADLNRLNSKARQPTAEQTRSLDVSQQLLGGETLKAMKENQALRDQVERQRSLARLLMLWVASDRTPTVDTVTAPSINLSVSTAHINVDDFVRATHAPLYHQMRPLGTQLTLLANPVARREGFLWICQRVYHTATRAFPPQERPGCNIDGAMRFQMHTCDDDDDGVSIAAMDLQIQAMFHANYKELANGLWRRLVQDTFMKSRVIVSSEVVEPVNPNILYTHGVYSGTGSTARRILSIFVEPTRIIITICLVAEDEQYPLADGELRTHGFGWIIFEQMTDCTTLVRYSLLHLAPISNHGKAPLERVGRMFGQPVDSIVENRNAHIERIGQVAEKWFLEAYQEATRALHLIGSTNSM</sequence>
<reference evidence="3 4" key="1">
    <citation type="submission" date="2019-03" db="EMBL/GenBank/DDBJ databases">
        <authorList>
            <person name="Gaulin E."/>
            <person name="Dumas B."/>
        </authorList>
    </citation>
    <scope>NUCLEOTIDE SEQUENCE [LARGE SCALE GENOMIC DNA]</scope>
    <source>
        <strain evidence="3">CBS 568.67</strain>
    </source>
</reference>
<evidence type="ECO:0000313" key="4">
    <source>
        <dbReference type="Proteomes" id="UP000332933"/>
    </source>
</evidence>
<accession>A0A485KZG2</accession>
<dbReference type="Proteomes" id="UP000332933">
    <property type="component" value="Unassembled WGS sequence"/>
</dbReference>
<reference evidence="2" key="2">
    <citation type="submission" date="2019-06" db="EMBL/GenBank/DDBJ databases">
        <title>Genomics analysis of Aphanomyces spp. identifies a new class of oomycete effector associated with host adaptation.</title>
        <authorList>
            <person name="Gaulin E."/>
        </authorList>
    </citation>
    <scope>NUCLEOTIDE SEQUENCE</scope>
    <source>
        <strain evidence="2">CBS 578.67</strain>
    </source>
</reference>
<keyword evidence="1" id="KW-0175">Coiled coil</keyword>
<evidence type="ECO:0000256" key="1">
    <source>
        <dbReference type="SAM" id="Coils"/>
    </source>
</evidence>
<dbReference type="EMBL" id="CAADRA010005464">
    <property type="protein sequence ID" value="VFT90132.1"/>
    <property type="molecule type" value="Genomic_DNA"/>
</dbReference>
<dbReference type="EMBL" id="VJMH01005443">
    <property type="protein sequence ID" value="KAF0695918.1"/>
    <property type="molecule type" value="Genomic_DNA"/>
</dbReference>
<gene>
    <name evidence="3" type="primary">Aste57867_13293</name>
    <name evidence="2" type="ORF">As57867_013244</name>
    <name evidence="3" type="ORF">ASTE57867_13293</name>
</gene>
<evidence type="ECO:0000313" key="3">
    <source>
        <dbReference type="EMBL" id="VFT90132.1"/>
    </source>
</evidence>